<evidence type="ECO:0000256" key="1">
    <source>
        <dbReference type="SAM" id="SignalP"/>
    </source>
</evidence>
<accession>A0ABD1AEE1</accession>
<dbReference type="Proteomes" id="UP001558713">
    <property type="component" value="Unassembled WGS sequence"/>
</dbReference>
<keyword evidence="3" id="KW-1185">Reference proteome</keyword>
<keyword evidence="1" id="KW-0732">Signal</keyword>
<feature type="signal peptide" evidence="1">
    <location>
        <begin position="1"/>
        <end position="28"/>
    </location>
</feature>
<evidence type="ECO:0000313" key="2">
    <source>
        <dbReference type="EMBL" id="KAL1205160.1"/>
    </source>
</evidence>
<reference evidence="2 3" key="1">
    <citation type="submission" date="2024-04" db="EMBL/GenBank/DDBJ databases">
        <title>Genome assembly C_amara_ONT_v2.</title>
        <authorList>
            <person name="Yant L."/>
            <person name="Moore C."/>
            <person name="Slenker M."/>
        </authorList>
    </citation>
    <scope>NUCLEOTIDE SEQUENCE [LARGE SCALE GENOMIC DNA]</scope>
    <source>
        <tissue evidence="2">Leaf</tissue>
    </source>
</reference>
<sequence length="116" mass="12888">MLNGGFSFLLLFFTIITIFFAISTSVLSDLHPDEWETLKTIANTLGIEGLDPRNGDPCSLKTLNITTALNLDINNVISCDFKIYNNSHITRIELNSLSLPGKLPPELADLQYLQSM</sequence>
<evidence type="ECO:0000313" key="3">
    <source>
        <dbReference type="Proteomes" id="UP001558713"/>
    </source>
</evidence>
<comment type="caution">
    <text evidence="2">The sequence shown here is derived from an EMBL/GenBank/DDBJ whole genome shotgun (WGS) entry which is preliminary data.</text>
</comment>
<gene>
    <name evidence="2" type="ORF">V5N11_016498</name>
</gene>
<proteinExistence type="predicted"/>
<protein>
    <submittedName>
        <fullName evidence="2">LRR receptor-like serine/threonine-protein kinase</fullName>
    </submittedName>
</protein>
<organism evidence="2 3">
    <name type="scientific">Cardamine amara subsp. amara</name>
    <dbReference type="NCBI Taxonomy" id="228776"/>
    <lineage>
        <taxon>Eukaryota</taxon>
        <taxon>Viridiplantae</taxon>
        <taxon>Streptophyta</taxon>
        <taxon>Embryophyta</taxon>
        <taxon>Tracheophyta</taxon>
        <taxon>Spermatophyta</taxon>
        <taxon>Magnoliopsida</taxon>
        <taxon>eudicotyledons</taxon>
        <taxon>Gunneridae</taxon>
        <taxon>Pentapetalae</taxon>
        <taxon>rosids</taxon>
        <taxon>malvids</taxon>
        <taxon>Brassicales</taxon>
        <taxon>Brassicaceae</taxon>
        <taxon>Cardamineae</taxon>
        <taxon>Cardamine</taxon>
    </lineage>
</organism>
<dbReference type="EMBL" id="JBANAX010000525">
    <property type="protein sequence ID" value="KAL1205160.1"/>
    <property type="molecule type" value="Genomic_DNA"/>
</dbReference>
<feature type="chain" id="PRO_5044888886" evidence="1">
    <location>
        <begin position="29"/>
        <end position="116"/>
    </location>
</feature>
<dbReference type="AlphaFoldDB" id="A0ABD1AEE1"/>
<name>A0ABD1AEE1_CARAN</name>